<dbReference type="AlphaFoldDB" id="A0A515D1K6"/>
<dbReference type="GO" id="GO:0030313">
    <property type="term" value="C:cell envelope"/>
    <property type="evidence" value="ECO:0007669"/>
    <property type="project" value="UniProtKB-SubCell"/>
</dbReference>
<dbReference type="NCBIfam" id="NF008185">
    <property type="entry name" value="PRK10936.1"/>
    <property type="match status" value="1"/>
</dbReference>
<dbReference type="InterPro" id="IPR001761">
    <property type="entry name" value="Peripla_BP/Lac1_sug-bd_dom"/>
</dbReference>
<evidence type="ECO:0000256" key="4">
    <source>
        <dbReference type="SAM" id="SignalP"/>
    </source>
</evidence>
<protein>
    <submittedName>
        <fullName evidence="6">TMAO reductase system periplasmic protein TorT</fullName>
    </submittedName>
</protein>
<gene>
    <name evidence="6" type="primary">torT</name>
    <name evidence="6" type="ORF">EGO53_21975</name>
</gene>
<accession>A0A515D1K6</accession>
<dbReference type="SUPFAM" id="SSF53822">
    <property type="entry name" value="Periplasmic binding protein-like I"/>
    <property type="match status" value="1"/>
</dbReference>
<evidence type="ECO:0000313" key="7">
    <source>
        <dbReference type="Proteomes" id="UP000317572"/>
    </source>
</evidence>
<feature type="chain" id="PRO_5021962071" evidence="4">
    <location>
        <begin position="24"/>
        <end position="387"/>
    </location>
</feature>
<sequence length="387" mass="42984">MRSAIFRFLLPFFCGTITCSALAVSQAPLVRWLNERQSEPVAAMPVLQMERRWKLCALYPSLKDAYWLSINYGMIREAQRTKVQLKIFEAGGYSQLETQREQLTLCRQWGADAILLGSSLAQFPNLAASVGNTPVIAVVNELNFAAAKARVGVPWFQMGYQPGRYLAEHPPHPSLHVLLMPGPKDAGGSREMVDGFRTAVEGSSIQIVDVVYGDNDVEIQRNLLQDMLEKHPEINLIAGNAIAAQVAMGEARNRRHPLGIVSFYLSHQVYRGLKRGRIIVAASDQMALQGELAVDQAIRALQHQNVDMNISPQILVLTPANISPEKVKLSLSPLGFRPVYLFPSANLSREKVTLAMPGDEQFVAQFVSQPADQYIYGTKIRLVHPVR</sequence>
<evidence type="ECO:0000256" key="1">
    <source>
        <dbReference type="ARBA" id="ARBA00004196"/>
    </source>
</evidence>
<dbReference type="InterPro" id="IPR014301">
    <property type="entry name" value="TMAO_TorT"/>
</dbReference>
<keyword evidence="3 4" id="KW-0732">Signal</keyword>
<comment type="similarity">
    <text evidence="2">Belongs to the bacterial solute-binding protein 2 family.</text>
</comment>
<reference evidence="6 7" key="1">
    <citation type="submission" date="2018-11" db="EMBL/GenBank/DDBJ databases">
        <title>The first complete genome of Serratia liquefaciens isolated from metalophyte plant revel distinctness adaptive mechanisms in an extreme habitat.</title>
        <authorList>
            <person name="Caneschi W.L."/>
            <person name="Sanchez A.B."/>
            <person name="Felestrino E.B."/>
            <person name="Assis R.A.B."/>
            <person name="Lemes C.G.C."/>
            <person name="Cordeiro I.F."/>
            <person name="Fonseca N.P."/>
            <person name="Villa M."/>
            <person name="Vieira I.T."/>
            <person name="Moraes L.A."/>
            <person name="Kamino L.H.Y."/>
            <person name="do Carmo F."/>
            <person name="Garcia C.M."/>
            <person name="Almeida N.F."/>
            <person name="Silva R.S."/>
            <person name="Ferro J.A."/>
            <person name="Ferro M.I.T."/>
            <person name="Varani A.M."/>
            <person name="Ferreira R.M."/>
            <person name="dos Santos V.L."/>
            <person name="Silva U.C."/>
            <person name="Setubal J.C."/>
            <person name="Moreira L.M."/>
        </authorList>
    </citation>
    <scope>NUCLEOTIDE SEQUENCE [LARGE SCALE GENOMIC DNA]</scope>
    <source>
        <strain evidence="6 7">FG3</strain>
    </source>
</reference>
<dbReference type="EMBL" id="CP033893">
    <property type="protein sequence ID" value="QDL34296.1"/>
    <property type="molecule type" value="Genomic_DNA"/>
</dbReference>
<evidence type="ECO:0000313" key="6">
    <source>
        <dbReference type="EMBL" id="QDL34296.1"/>
    </source>
</evidence>
<dbReference type="InterPro" id="IPR028082">
    <property type="entry name" value="Peripla_BP_I"/>
</dbReference>
<feature type="signal peptide" evidence="4">
    <location>
        <begin position="1"/>
        <end position="23"/>
    </location>
</feature>
<dbReference type="NCBIfam" id="TIGR02955">
    <property type="entry name" value="TMAO_TorT"/>
    <property type="match status" value="1"/>
</dbReference>
<dbReference type="Gene3D" id="3.40.50.2300">
    <property type="match status" value="2"/>
</dbReference>
<dbReference type="PANTHER" id="PTHR46847:SF1">
    <property type="entry name" value="D-ALLOSE-BINDING PERIPLASMIC PROTEIN-RELATED"/>
    <property type="match status" value="1"/>
</dbReference>
<dbReference type="Proteomes" id="UP000317572">
    <property type="component" value="Chromosome"/>
</dbReference>
<feature type="domain" description="Periplasmic binding protein/LacI sugar binding" evidence="5">
    <location>
        <begin position="53"/>
        <end position="318"/>
    </location>
</feature>
<name>A0A515D1K6_SERLI</name>
<evidence type="ECO:0000256" key="3">
    <source>
        <dbReference type="ARBA" id="ARBA00022729"/>
    </source>
</evidence>
<evidence type="ECO:0000259" key="5">
    <source>
        <dbReference type="Pfam" id="PF00532"/>
    </source>
</evidence>
<evidence type="ECO:0000256" key="2">
    <source>
        <dbReference type="ARBA" id="ARBA00007639"/>
    </source>
</evidence>
<dbReference type="CDD" id="cd06306">
    <property type="entry name" value="PBP1_TorT-like"/>
    <property type="match status" value="1"/>
</dbReference>
<dbReference type="Pfam" id="PF00532">
    <property type="entry name" value="Peripla_BP_1"/>
    <property type="match status" value="1"/>
</dbReference>
<proteinExistence type="inferred from homology"/>
<dbReference type="PANTHER" id="PTHR46847">
    <property type="entry name" value="D-ALLOSE-BINDING PERIPLASMIC PROTEIN-RELATED"/>
    <property type="match status" value="1"/>
</dbReference>
<comment type="subcellular location">
    <subcellularLocation>
        <location evidence="1">Cell envelope</location>
    </subcellularLocation>
</comment>
<organism evidence="6 7">
    <name type="scientific">Serratia liquefaciens</name>
    <dbReference type="NCBI Taxonomy" id="614"/>
    <lineage>
        <taxon>Bacteria</taxon>
        <taxon>Pseudomonadati</taxon>
        <taxon>Pseudomonadota</taxon>
        <taxon>Gammaproteobacteria</taxon>
        <taxon>Enterobacterales</taxon>
        <taxon>Yersiniaceae</taxon>
        <taxon>Serratia</taxon>
    </lineage>
</organism>